<feature type="non-terminal residue" evidence="3">
    <location>
        <position position="142"/>
    </location>
</feature>
<evidence type="ECO:0000313" key="3">
    <source>
        <dbReference type="EMBL" id="KFD59213.1"/>
    </source>
</evidence>
<evidence type="ECO:0000313" key="2">
    <source>
        <dbReference type="EMBL" id="KFD44798.1"/>
    </source>
</evidence>
<evidence type="ECO:0000259" key="1">
    <source>
        <dbReference type="Pfam" id="PF23003"/>
    </source>
</evidence>
<feature type="domain" description="Abnormal cell migration protein 18-like fibronectin type I" evidence="1">
    <location>
        <begin position="88"/>
        <end position="130"/>
    </location>
</feature>
<dbReference type="AlphaFoldDB" id="A0A085MPR7"/>
<keyword evidence="4" id="KW-1185">Reference proteome</keyword>
<reference evidence="3 4" key="1">
    <citation type="journal article" date="2014" name="Nat. Genet.">
        <title>Genome and transcriptome of the porcine whipworm Trichuris suis.</title>
        <authorList>
            <person name="Jex A.R."/>
            <person name="Nejsum P."/>
            <person name="Schwarz E.M."/>
            <person name="Hu L."/>
            <person name="Young N.D."/>
            <person name="Hall R.S."/>
            <person name="Korhonen P.K."/>
            <person name="Liao S."/>
            <person name="Thamsborg S."/>
            <person name="Xia J."/>
            <person name="Xu P."/>
            <person name="Wang S."/>
            <person name="Scheerlinck J.P."/>
            <person name="Hofmann A."/>
            <person name="Sternberg P.W."/>
            <person name="Wang J."/>
            <person name="Gasser R.B."/>
        </authorList>
    </citation>
    <scope>NUCLEOTIDE SEQUENCE [LARGE SCALE GENOMIC DNA]</scope>
    <source>
        <strain evidence="3">DCEP-RM93F</strain>
        <strain evidence="2">DCEP-RM93M</strain>
    </source>
</reference>
<gene>
    <name evidence="2" type="ORF">M513_14327</name>
    <name evidence="3" type="ORF">M514_14327</name>
</gene>
<organism evidence="3">
    <name type="scientific">Trichuris suis</name>
    <name type="common">pig whipworm</name>
    <dbReference type="NCBI Taxonomy" id="68888"/>
    <lineage>
        <taxon>Eukaryota</taxon>
        <taxon>Metazoa</taxon>
        <taxon>Ecdysozoa</taxon>
        <taxon>Nematoda</taxon>
        <taxon>Enoplea</taxon>
        <taxon>Dorylaimia</taxon>
        <taxon>Trichinellida</taxon>
        <taxon>Trichuridae</taxon>
        <taxon>Trichuris</taxon>
    </lineage>
</organism>
<dbReference type="Proteomes" id="UP000030758">
    <property type="component" value="Unassembled WGS sequence"/>
</dbReference>
<proteinExistence type="predicted"/>
<dbReference type="EMBL" id="KL364548">
    <property type="protein sequence ID" value="KFD44798.1"/>
    <property type="molecule type" value="Genomic_DNA"/>
</dbReference>
<dbReference type="EMBL" id="KL368532">
    <property type="protein sequence ID" value="KFD59213.1"/>
    <property type="molecule type" value="Genomic_DNA"/>
</dbReference>
<protein>
    <recommendedName>
        <fullName evidence="1">Abnormal cell migration protein 18-like fibronectin type I domain-containing protein</fullName>
    </recommendedName>
</protein>
<feature type="domain" description="Abnormal cell migration protein 18-like fibronectin type I" evidence="1">
    <location>
        <begin position="13"/>
        <end position="81"/>
    </location>
</feature>
<name>A0A085MPR7_9BILA</name>
<evidence type="ECO:0000313" key="4">
    <source>
        <dbReference type="Proteomes" id="UP000030764"/>
    </source>
</evidence>
<dbReference type="Pfam" id="PF23003">
    <property type="entry name" value="Fn1_2"/>
    <property type="match status" value="2"/>
</dbReference>
<accession>A0A085MPR7</accession>
<feature type="non-terminal residue" evidence="3">
    <location>
        <position position="1"/>
    </location>
</feature>
<sequence>CLEREGRIGLVITGCVGDNAVVAKIGESFTRNTFLFTCLSEGSRVIHKAIGCMVGEQRVDIHQSINIGYYWYKCSRYGNGGVKAVLMGCVTSDGRRVDPGEKYRDSGFLFHCKQEGGSVRIVFGGCVAKEFGVLKEFNFGES</sequence>
<dbReference type="InterPro" id="IPR055119">
    <property type="entry name" value="Mig18_Fn1"/>
</dbReference>
<dbReference type="Proteomes" id="UP000030764">
    <property type="component" value="Unassembled WGS sequence"/>
</dbReference>